<evidence type="ECO:0000313" key="1">
    <source>
        <dbReference type="EMBL" id="GAA4175767.1"/>
    </source>
</evidence>
<proteinExistence type="predicted"/>
<accession>A0ABP8A1Q4</accession>
<dbReference type="RefSeq" id="WP_344754286.1">
    <property type="nucleotide sequence ID" value="NZ_BAABBW010000003.1"/>
</dbReference>
<gene>
    <name evidence="1" type="ORF">GCM10022287_21900</name>
</gene>
<dbReference type="EMBL" id="BAABBW010000003">
    <property type="protein sequence ID" value="GAA4175767.1"/>
    <property type="molecule type" value="Genomic_DNA"/>
</dbReference>
<name>A0ABP8A1Q4_9MICO</name>
<organism evidence="1 2">
    <name type="scientific">Gryllotalpicola koreensis</name>
    <dbReference type="NCBI Taxonomy" id="993086"/>
    <lineage>
        <taxon>Bacteria</taxon>
        <taxon>Bacillati</taxon>
        <taxon>Actinomycetota</taxon>
        <taxon>Actinomycetes</taxon>
        <taxon>Micrococcales</taxon>
        <taxon>Microbacteriaceae</taxon>
        <taxon>Gryllotalpicola</taxon>
    </lineage>
</organism>
<protein>
    <submittedName>
        <fullName evidence="1">Uncharacterized protein</fullName>
    </submittedName>
</protein>
<dbReference type="Proteomes" id="UP001501079">
    <property type="component" value="Unassembled WGS sequence"/>
</dbReference>
<keyword evidence="2" id="KW-1185">Reference proteome</keyword>
<comment type="caution">
    <text evidence="1">The sequence shown here is derived from an EMBL/GenBank/DDBJ whole genome shotgun (WGS) entry which is preliminary data.</text>
</comment>
<evidence type="ECO:0000313" key="2">
    <source>
        <dbReference type="Proteomes" id="UP001501079"/>
    </source>
</evidence>
<reference evidence="2" key="1">
    <citation type="journal article" date="2019" name="Int. J. Syst. Evol. Microbiol.">
        <title>The Global Catalogue of Microorganisms (GCM) 10K type strain sequencing project: providing services to taxonomists for standard genome sequencing and annotation.</title>
        <authorList>
            <consortium name="The Broad Institute Genomics Platform"/>
            <consortium name="The Broad Institute Genome Sequencing Center for Infectious Disease"/>
            <person name="Wu L."/>
            <person name="Ma J."/>
        </authorList>
    </citation>
    <scope>NUCLEOTIDE SEQUENCE [LARGE SCALE GENOMIC DNA]</scope>
    <source>
        <strain evidence="2">JCM 17591</strain>
    </source>
</reference>
<sequence>MSVPLYATLTDFQESEFSEDDSGEDITDQVNLNTLKRASRVIHNLVKTAYYTTDPDTKLPVDDDVIATLRDATCAQAAWFVITENASGWLVSGPHVQLGPLSLGNSTRSSTEPGDMAAEAKYSRISPEAVQILKDADFLNQAVGYGALLGFWSR</sequence>